<dbReference type="InterPro" id="IPR001012">
    <property type="entry name" value="UBX_dom"/>
</dbReference>
<dbReference type="GO" id="GO:0005783">
    <property type="term" value="C:endoplasmic reticulum"/>
    <property type="evidence" value="ECO:0007669"/>
    <property type="project" value="TreeGrafter"/>
</dbReference>
<name>A0AA39F2E5_MICHY</name>
<dbReference type="SMART" id="SM00166">
    <property type="entry name" value="UBX"/>
    <property type="match status" value="1"/>
</dbReference>
<dbReference type="InterPro" id="IPR033043">
    <property type="entry name" value="FAF1-like_UBX"/>
</dbReference>
<feature type="region of interest" description="Disordered" evidence="1">
    <location>
        <begin position="514"/>
        <end position="583"/>
    </location>
</feature>
<dbReference type="PANTHER" id="PTHR23322">
    <property type="entry name" value="FAS-ASSOCIATED PROTEIN"/>
    <property type="match status" value="1"/>
</dbReference>
<keyword evidence="4" id="KW-1185">Reference proteome</keyword>
<organism evidence="3 4">
    <name type="scientific">Microctonus hyperodae</name>
    <name type="common">Parasitoid wasp</name>
    <dbReference type="NCBI Taxonomy" id="165561"/>
    <lineage>
        <taxon>Eukaryota</taxon>
        <taxon>Metazoa</taxon>
        <taxon>Ecdysozoa</taxon>
        <taxon>Arthropoda</taxon>
        <taxon>Hexapoda</taxon>
        <taxon>Insecta</taxon>
        <taxon>Pterygota</taxon>
        <taxon>Neoptera</taxon>
        <taxon>Endopterygota</taxon>
        <taxon>Hymenoptera</taxon>
        <taxon>Apocrita</taxon>
        <taxon>Ichneumonoidea</taxon>
        <taxon>Braconidae</taxon>
        <taxon>Euphorinae</taxon>
        <taxon>Microctonus</taxon>
    </lineage>
</organism>
<dbReference type="CDD" id="cd01771">
    <property type="entry name" value="UBX_UBXN3A"/>
    <property type="match status" value="1"/>
</dbReference>
<dbReference type="Gene3D" id="1.10.8.10">
    <property type="entry name" value="DNA helicase RuvA subunit, C-terminal domain"/>
    <property type="match status" value="1"/>
</dbReference>
<accession>A0AA39F2E5</accession>
<feature type="domain" description="UBX" evidence="2">
    <location>
        <begin position="583"/>
        <end position="660"/>
    </location>
</feature>
<dbReference type="Pfam" id="PF14555">
    <property type="entry name" value="UBA_4"/>
    <property type="match status" value="1"/>
</dbReference>
<evidence type="ECO:0000256" key="1">
    <source>
        <dbReference type="SAM" id="MobiDB-lite"/>
    </source>
</evidence>
<dbReference type="Gene3D" id="3.10.20.90">
    <property type="entry name" value="Phosphatidylinositol 3-kinase Catalytic Subunit, Chain A, domain 1"/>
    <property type="match status" value="3"/>
</dbReference>
<dbReference type="PROSITE" id="PS50033">
    <property type="entry name" value="UBX"/>
    <property type="match status" value="1"/>
</dbReference>
<dbReference type="Pfam" id="PF00789">
    <property type="entry name" value="UBX"/>
    <property type="match status" value="1"/>
</dbReference>
<protein>
    <recommendedName>
        <fullName evidence="2">UBX domain-containing protein</fullName>
    </recommendedName>
</protein>
<dbReference type="GO" id="GO:0036503">
    <property type="term" value="P:ERAD pathway"/>
    <property type="evidence" value="ECO:0007669"/>
    <property type="project" value="TreeGrafter"/>
</dbReference>
<dbReference type="InterPro" id="IPR006577">
    <property type="entry name" value="UAS"/>
</dbReference>
<evidence type="ECO:0000313" key="4">
    <source>
        <dbReference type="Proteomes" id="UP001168972"/>
    </source>
</evidence>
<gene>
    <name evidence="3" type="ORF">PV327_008107</name>
</gene>
<dbReference type="EMBL" id="JAQQBR010001834">
    <property type="protein sequence ID" value="KAK0161688.1"/>
    <property type="molecule type" value="Genomic_DNA"/>
</dbReference>
<dbReference type="SUPFAM" id="SSF52833">
    <property type="entry name" value="Thioredoxin-like"/>
    <property type="match status" value="1"/>
</dbReference>
<evidence type="ECO:0000259" key="2">
    <source>
        <dbReference type="PROSITE" id="PS50033"/>
    </source>
</evidence>
<dbReference type="GO" id="GO:0005634">
    <property type="term" value="C:nucleus"/>
    <property type="evidence" value="ECO:0007669"/>
    <property type="project" value="TreeGrafter"/>
</dbReference>
<comment type="caution">
    <text evidence="3">The sequence shown here is derived from an EMBL/GenBank/DDBJ whole genome shotgun (WGS) entry which is preliminary data.</text>
</comment>
<dbReference type="Gene3D" id="3.40.30.10">
    <property type="entry name" value="Glutaredoxin"/>
    <property type="match status" value="1"/>
</dbReference>
<dbReference type="InterPro" id="IPR050730">
    <property type="entry name" value="UBX_domain-protein"/>
</dbReference>
<reference evidence="3" key="1">
    <citation type="journal article" date="2023" name="bioRxiv">
        <title>Scaffold-level genome assemblies of two parasitoid biocontrol wasps reveal the parthenogenesis mechanism and an associated novel virus.</title>
        <authorList>
            <person name="Inwood S."/>
            <person name="Skelly J."/>
            <person name="Guhlin J."/>
            <person name="Harrop T."/>
            <person name="Goldson S."/>
            <person name="Dearden P."/>
        </authorList>
    </citation>
    <scope>NUCLEOTIDE SEQUENCE</scope>
    <source>
        <strain evidence="3">Lincoln</strain>
        <tissue evidence="3">Whole body</tissue>
    </source>
</reference>
<dbReference type="InterPro" id="IPR044541">
    <property type="entry name" value="FAF1_UBA"/>
</dbReference>
<dbReference type="SUPFAM" id="SSF54236">
    <property type="entry name" value="Ubiquitin-like"/>
    <property type="match status" value="3"/>
</dbReference>
<dbReference type="CDD" id="cd14413">
    <property type="entry name" value="UBA_FAF1"/>
    <property type="match status" value="1"/>
</dbReference>
<dbReference type="PANTHER" id="PTHR23322:SF96">
    <property type="entry name" value="FAS-ASSOCIATED FACTOR 1"/>
    <property type="match status" value="1"/>
</dbReference>
<dbReference type="InterPro" id="IPR029071">
    <property type="entry name" value="Ubiquitin-like_domsf"/>
</dbReference>
<dbReference type="InterPro" id="IPR049483">
    <property type="entry name" value="FAF1_2-like_UAS"/>
</dbReference>
<reference evidence="3" key="2">
    <citation type="submission" date="2023-03" db="EMBL/GenBank/DDBJ databases">
        <authorList>
            <person name="Inwood S.N."/>
            <person name="Skelly J.G."/>
            <person name="Guhlin J."/>
            <person name="Harrop T.W.R."/>
            <person name="Goldson S.G."/>
            <person name="Dearden P.K."/>
        </authorList>
    </citation>
    <scope>NUCLEOTIDE SEQUENCE</scope>
    <source>
        <strain evidence="3">Lincoln</strain>
        <tissue evidence="3">Whole body</tissue>
    </source>
</reference>
<evidence type="ECO:0000313" key="3">
    <source>
        <dbReference type="EMBL" id="KAK0161688.1"/>
    </source>
</evidence>
<feature type="compositionally biased region" description="Basic and acidic residues" evidence="1">
    <location>
        <begin position="545"/>
        <end position="570"/>
    </location>
</feature>
<dbReference type="Proteomes" id="UP001168972">
    <property type="component" value="Unassembled WGS sequence"/>
</dbReference>
<dbReference type="AlphaFoldDB" id="A0AA39F2E5"/>
<feature type="compositionally biased region" description="Basic and acidic residues" evidence="1">
    <location>
        <begin position="514"/>
        <end position="538"/>
    </location>
</feature>
<dbReference type="InterPro" id="IPR036249">
    <property type="entry name" value="Thioredoxin-like_sf"/>
</dbReference>
<dbReference type="Pfam" id="PF21021">
    <property type="entry name" value="FAF1"/>
    <property type="match status" value="1"/>
</dbReference>
<proteinExistence type="predicted"/>
<dbReference type="GO" id="GO:0043130">
    <property type="term" value="F:ubiquitin binding"/>
    <property type="evidence" value="ECO:0007669"/>
    <property type="project" value="TreeGrafter"/>
</dbReference>
<sequence>MSDNREVTLADFQACAGIDDVGEAIMHLERSNWDLLAALNKVMHRETQQLPSEMSPDVEMVEVVKGVPVITFSSSSEVAHAPKNTLTPITDHTENVRPGTSNVKNSITARIITFHIRYLDEIYKIDISESCTLSDLKNAIFEKTNVSPCQQRLNGWKKEPPTNLTVLQSLDLPQENALIMNRTTEVGDSTSDAQCLSDRLIQTYILNIRDDVNNKTYKLKFPGTHSILDVKTGIYSLTDVPVRNQQWRGWPNAVKDDKITLAQSGITFPQHDLSVSKLPDSDKKDKDVVIIDSDSSTDEIEDVEEFEDAPESFIIEDDIFIDNVRPPKIQRLMPDNVEDETMGTLHFAEQFEKRYGLIHPEFFTGTLDEAIKESCLKPAKERKLLAIYLHHDNSVLTNVFCTQLLGFETVLQLLSANFVVWGWDFTFESNKQKFLSSVTQSLGLVGSEAVRNIDVDILPVLIILMRSRSTTEIFTIVHGNVGVNELLTNLIQAVDIFQEQRRIDIDTEEERLAREKVKEEQDRAYQESLATDRAKEAAKQMQQQLEREEREQAESKRIAEEARKEAHRQSVESNLPPEPDATTDNSIIKIKMRLPGGKFLERRFYPNASLQTLLNFLIVEGYPTEEYKVLSSWPRRDLTSMDTTLTFKQLNFCPQETVILEER</sequence>
<dbReference type="SMART" id="SM00594">
    <property type="entry name" value="UAS"/>
    <property type="match status" value="1"/>
</dbReference>